<feature type="domain" description="RING-type" evidence="10">
    <location>
        <begin position="330"/>
        <end position="369"/>
    </location>
</feature>
<dbReference type="GO" id="GO:0008270">
    <property type="term" value="F:zinc ion binding"/>
    <property type="evidence" value="ECO:0007669"/>
    <property type="project" value="UniProtKB-KW"/>
</dbReference>
<feature type="region of interest" description="Disordered" evidence="9">
    <location>
        <begin position="1"/>
        <end position="43"/>
    </location>
</feature>
<dbReference type="InterPro" id="IPR058981">
    <property type="entry name" value="MGRN1/RNF157-like_N"/>
</dbReference>
<reference evidence="11 12" key="1">
    <citation type="submission" date="2015-12" db="EMBL/GenBank/DDBJ databases">
        <title>Dictyostelia acquired genes for synthesis and detection of signals that induce cell-type specialization by lateral gene transfer from prokaryotes.</title>
        <authorList>
            <person name="Gloeckner G."/>
            <person name="Schaap P."/>
        </authorList>
    </citation>
    <scope>NUCLEOTIDE SEQUENCE [LARGE SCALE GENOMIC DNA]</scope>
    <source>
        <strain evidence="11 12">TK</strain>
    </source>
</reference>
<evidence type="ECO:0000256" key="7">
    <source>
        <dbReference type="ARBA" id="ARBA00022833"/>
    </source>
</evidence>
<dbReference type="OrthoDB" id="20759at2759"/>
<evidence type="ECO:0000256" key="3">
    <source>
        <dbReference type="ARBA" id="ARBA00022679"/>
    </source>
</evidence>
<organism evidence="11 12">
    <name type="scientific">Tieghemostelium lacteum</name>
    <name type="common">Slime mold</name>
    <name type="synonym">Dictyostelium lacteum</name>
    <dbReference type="NCBI Taxonomy" id="361077"/>
    <lineage>
        <taxon>Eukaryota</taxon>
        <taxon>Amoebozoa</taxon>
        <taxon>Evosea</taxon>
        <taxon>Eumycetozoa</taxon>
        <taxon>Dictyostelia</taxon>
        <taxon>Dictyosteliales</taxon>
        <taxon>Raperosteliaceae</taxon>
        <taxon>Tieghemostelium</taxon>
    </lineage>
</organism>
<dbReference type="PROSITE" id="PS50089">
    <property type="entry name" value="ZF_RING_2"/>
    <property type="match status" value="1"/>
</dbReference>
<sequence length="395" mass="44367">MGITLSRPNNDLEDQNTQNTGAVENNNEDLERGGELSNATSQDDISLSSISSLLPQIYSTEVVKSLINIHRETIRFERLDKPTIQDTTNNNITFSSNATNSESYPILEEKQVNNDTIIDATESSGISDSNEEKDEQTTTTTTTTTTSSSSTYLEGIYNLKFSFDSEEECIIDIYLGCTEDDQSISKRLSSHLHLGPYRFPKGLSQQFQVPTDEHIDLSRYSENDILTFNIDKSIYPVVISLKTVTFEDSLSQQQEQEEKQPKSFLTLEKSQNTQEKILKAQLTFLTLLQCNDKTLAIKPLKQKTFLSSKVYIVHDIYGIESLASEDSKECVACLNDPKEVLAIPCRHFCLCNKCAEILRKVSIKCPICRSPIRALLKIDLNVTINGNSSNNNNLE</sequence>
<evidence type="ECO:0000256" key="9">
    <source>
        <dbReference type="SAM" id="MobiDB-lite"/>
    </source>
</evidence>
<evidence type="ECO:0000256" key="6">
    <source>
        <dbReference type="ARBA" id="ARBA00022786"/>
    </source>
</evidence>
<keyword evidence="5 8" id="KW-0863">Zinc-finger</keyword>
<keyword evidence="12" id="KW-1185">Reference proteome</keyword>
<evidence type="ECO:0000256" key="5">
    <source>
        <dbReference type="ARBA" id="ARBA00022771"/>
    </source>
</evidence>
<evidence type="ECO:0000313" key="12">
    <source>
        <dbReference type="Proteomes" id="UP000076078"/>
    </source>
</evidence>
<dbReference type="STRING" id="361077.A0A151ZAU7"/>
<dbReference type="EMBL" id="LODT01000035">
    <property type="protein sequence ID" value="KYQ91069.1"/>
    <property type="molecule type" value="Genomic_DNA"/>
</dbReference>
<evidence type="ECO:0000256" key="4">
    <source>
        <dbReference type="ARBA" id="ARBA00022723"/>
    </source>
</evidence>
<dbReference type="Proteomes" id="UP000076078">
    <property type="component" value="Unassembled WGS sequence"/>
</dbReference>
<dbReference type="PANTHER" id="PTHR22996:SF0">
    <property type="entry name" value="RE60872P-RELATED"/>
    <property type="match status" value="1"/>
</dbReference>
<keyword evidence="3" id="KW-0808">Transferase</keyword>
<dbReference type="InterPro" id="IPR001841">
    <property type="entry name" value="Znf_RING"/>
</dbReference>
<dbReference type="PANTHER" id="PTHR22996">
    <property type="entry name" value="MAHOGUNIN"/>
    <property type="match status" value="1"/>
</dbReference>
<proteinExistence type="predicted"/>
<name>A0A151ZAU7_TIELA</name>
<dbReference type="GO" id="GO:0005737">
    <property type="term" value="C:cytoplasm"/>
    <property type="evidence" value="ECO:0007669"/>
    <property type="project" value="TreeGrafter"/>
</dbReference>
<feature type="compositionally biased region" description="Polar residues" evidence="9">
    <location>
        <begin position="15"/>
        <end position="25"/>
    </location>
</feature>
<dbReference type="Gene3D" id="3.30.40.10">
    <property type="entry name" value="Zinc/RING finger domain, C3HC4 (zinc finger)"/>
    <property type="match status" value="1"/>
</dbReference>
<feature type="compositionally biased region" description="Low complexity" evidence="9">
    <location>
        <begin position="137"/>
        <end position="148"/>
    </location>
</feature>
<feature type="region of interest" description="Disordered" evidence="9">
    <location>
        <begin position="85"/>
        <end position="105"/>
    </location>
</feature>
<dbReference type="SUPFAM" id="SSF57850">
    <property type="entry name" value="RING/U-box"/>
    <property type="match status" value="1"/>
</dbReference>
<dbReference type="FunCoup" id="A0A151ZAU7">
    <property type="interactions" value="55"/>
</dbReference>
<protein>
    <recommendedName>
        <fullName evidence="2">RING-type E3 ubiquitin transferase</fullName>
        <ecNumber evidence="2">2.3.2.27</ecNumber>
    </recommendedName>
</protein>
<dbReference type="InParanoid" id="A0A151ZAU7"/>
<evidence type="ECO:0000259" key="10">
    <source>
        <dbReference type="PROSITE" id="PS50089"/>
    </source>
</evidence>
<dbReference type="InterPro" id="IPR045194">
    <property type="entry name" value="MGRN1/RNF157-like"/>
</dbReference>
<dbReference type="Pfam" id="PF26192">
    <property type="entry name" value="RNF157-like_N"/>
    <property type="match status" value="1"/>
</dbReference>
<dbReference type="OMA" id="HFCLCSK"/>
<feature type="compositionally biased region" description="Polar residues" evidence="9">
    <location>
        <begin position="85"/>
        <end position="103"/>
    </location>
</feature>
<dbReference type="GO" id="GO:0016567">
    <property type="term" value="P:protein ubiquitination"/>
    <property type="evidence" value="ECO:0007669"/>
    <property type="project" value="TreeGrafter"/>
</dbReference>
<evidence type="ECO:0000256" key="1">
    <source>
        <dbReference type="ARBA" id="ARBA00000900"/>
    </source>
</evidence>
<comment type="caution">
    <text evidence="11">The sequence shown here is derived from an EMBL/GenBank/DDBJ whole genome shotgun (WGS) entry which is preliminary data.</text>
</comment>
<gene>
    <name evidence="11" type="ORF">DLAC_07971</name>
</gene>
<dbReference type="GO" id="GO:0061630">
    <property type="term" value="F:ubiquitin protein ligase activity"/>
    <property type="evidence" value="ECO:0007669"/>
    <property type="project" value="UniProtKB-EC"/>
</dbReference>
<evidence type="ECO:0000313" key="11">
    <source>
        <dbReference type="EMBL" id="KYQ91069.1"/>
    </source>
</evidence>
<dbReference type="AlphaFoldDB" id="A0A151ZAU7"/>
<accession>A0A151ZAU7</accession>
<feature type="region of interest" description="Disordered" evidence="9">
    <location>
        <begin position="122"/>
        <end position="148"/>
    </location>
</feature>
<keyword evidence="6" id="KW-0833">Ubl conjugation pathway</keyword>
<keyword evidence="4" id="KW-0479">Metal-binding</keyword>
<dbReference type="EC" id="2.3.2.27" evidence="2"/>
<dbReference type="Pfam" id="PF13920">
    <property type="entry name" value="zf-C3HC4_3"/>
    <property type="match status" value="1"/>
</dbReference>
<evidence type="ECO:0000256" key="2">
    <source>
        <dbReference type="ARBA" id="ARBA00012483"/>
    </source>
</evidence>
<keyword evidence="7" id="KW-0862">Zinc</keyword>
<dbReference type="InterPro" id="IPR013083">
    <property type="entry name" value="Znf_RING/FYVE/PHD"/>
</dbReference>
<evidence type="ECO:0000256" key="8">
    <source>
        <dbReference type="PROSITE-ProRule" id="PRU00175"/>
    </source>
</evidence>
<comment type="catalytic activity">
    <reaction evidence="1">
        <text>S-ubiquitinyl-[E2 ubiquitin-conjugating enzyme]-L-cysteine + [acceptor protein]-L-lysine = [E2 ubiquitin-conjugating enzyme]-L-cysteine + N(6)-ubiquitinyl-[acceptor protein]-L-lysine.</text>
        <dbReference type="EC" id="2.3.2.27"/>
    </reaction>
</comment>